<accession>A0A4U1B2V3</accession>
<dbReference type="Proteomes" id="UP000307999">
    <property type="component" value="Unassembled WGS sequence"/>
</dbReference>
<dbReference type="OrthoDB" id="6388459at2"/>
<proteinExistence type="predicted"/>
<gene>
    <name evidence="2" type="ORF">E8M12_14585</name>
</gene>
<dbReference type="AlphaFoldDB" id="A0A4U1B2V3"/>
<feature type="coiled-coil region" evidence="1">
    <location>
        <begin position="70"/>
        <end position="104"/>
    </location>
</feature>
<name>A0A4U1B2V3_9GAMM</name>
<evidence type="ECO:0000256" key="1">
    <source>
        <dbReference type="SAM" id="Coils"/>
    </source>
</evidence>
<keyword evidence="1" id="KW-0175">Coiled coil</keyword>
<dbReference type="EMBL" id="SWDB01000037">
    <property type="protein sequence ID" value="TKB43525.1"/>
    <property type="molecule type" value="Genomic_DNA"/>
</dbReference>
<evidence type="ECO:0008006" key="4">
    <source>
        <dbReference type="Google" id="ProtNLM"/>
    </source>
</evidence>
<organism evidence="2 3">
    <name type="scientific">Thalassotalea mangrovi</name>
    <dbReference type="NCBI Taxonomy" id="2572245"/>
    <lineage>
        <taxon>Bacteria</taxon>
        <taxon>Pseudomonadati</taxon>
        <taxon>Pseudomonadota</taxon>
        <taxon>Gammaproteobacteria</taxon>
        <taxon>Alteromonadales</taxon>
        <taxon>Colwelliaceae</taxon>
        <taxon>Thalassotalea</taxon>
    </lineage>
</organism>
<dbReference type="RefSeq" id="WP_136737003.1">
    <property type="nucleotide sequence ID" value="NZ_SWDB01000037.1"/>
</dbReference>
<keyword evidence="3" id="KW-1185">Reference proteome</keyword>
<evidence type="ECO:0000313" key="2">
    <source>
        <dbReference type="EMBL" id="TKB43525.1"/>
    </source>
</evidence>
<comment type="caution">
    <text evidence="2">The sequence shown here is derived from an EMBL/GenBank/DDBJ whole genome shotgun (WGS) entry which is preliminary data.</text>
</comment>
<reference evidence="2 3" key="1">
    <citation type="submission" date="2019-04" db="EMBL/GenBank/DDBJ databases">
        <title>Thalassotalea guangxiensis sp. nov., isolated from sediment of the coastal wetland.</title>
        <authorList>
            <person name="Zheng S."/>
            <person name="Zhang D."/>
        </authorList>
    </citation>
    <scope>NUCLEOTIDE SEQUENCE [LARGE SCALE GENOMIC DNA]</scope>
    <source>
        <strain evidence="2 3">ZS-4</strain>
    </source>
</reference>
<protein>
    <recommendedName>
        <fullName evidence="4">KfrA N-terminal DNA-binding domain-containing protein</fullName>
    </recommendedName>
</protein>
<evidence type="ECO:0000313" key="3">
    <source>
        <dbReference type="Proteomes" id="UP000307999"/>
    </source>
</evidence>
<sequence>MSQQEIYQIAQRLHQQGKTPSVALIKSQLTVAMPLAAIIKGLQQWQKNPKLGESQPELISTDKPLQAFTLQQAQQQISQLQSQVDELQALVKQLSNEIAELKTPN</sequence>